<protein>
    <submittedName>
        <fullName evidence="8">Outer membrane protein</fullName>
    </submittedName>
</protein>
<organism evidence="8 9">
    <name type="scientific">Terrihabitans rhizophilus</name>
    <dbReference type="NCBI Taxonomy" id="3092662"/>
    <lineage>
        <taxon>Bacteria</taxon>
        <taxon>Pseudomonadati</taxon>
        <taxon>Pseudomonadota</taxon>
        <taxon>Alphaproteobacteria</taxon>
        <taxon>Hyphomicrobiales</taxon>
        <taxon>Terrihabitans</taxon>
    </lineage>
</organism>
<name>A0ABU4RS57_9HYPH</name>
<dbReference type="PANTHER" id="PTHR34001:SF3">
    <property type="entry name" value="BLL7405 PROTEIN"/>
    <property type="match status" value="1"/>
</dbReference>
<gene>
    <name evidence="8" type="ORF">SCD90_13145</name>
</gene>
<evidence type="ECO:0000313" key="9">
    <source>
        <dbReference type="Proteomes" id="UP001274321"/>
    </source>
</evidence>
<evidence type="ECO:0000256" key="5">
    <source>
        <dbReference type="ARBA" id="ARBA00038306"/>
    </source>
</evidence>
<comment type="caution">
    <text evidence="8">The sequence shown here is derived from an EMBL/GenBank/DDBJ whole genome shotgun (WGS) entry which is preliminary data.</text>
</comment>
<dbReference type="InterPro" id="IPR027385">
    <property type="entry name" value="Beta-barrel_OMP"/>
</dbReference>
<dbReference type="InterPro" id="IPR051692">
    <property type="entry name" value="OMP-like"/>
</dbReference>
<keyword evidence="9" id="KW-1185">Reference proteome</keyword>
<feature type="chain" id="PRO_5046158274" evidence="6">
    <location>
        <begin position="24"/>
        <end position="214"/>
    </location>
</feature>
<proteinExistence type="inferred from homology"/>
<keyword evidence="2 6" id="KW-0732">Signal</keyword>
<evidence type="ECO:0000256" key="4">
    <source>
        <dbReference type="ARBA" id="ARBA00023237"/>
    </source>
</evidence>
<comment type="subcellular location">
    <subcellularLocation>
        <location evidence="1">Cell outer membrane</location>
    </subcellularLocation>
</comment>
<dbReference type="Proteomes" id="UP001274321">
    <property type="component" value="Unassembled WGS sequence"/>
</dbReference>
<dbReference type="Pfam" id="PF13505">
    <property type="entry name" value="OMP_b-brl"/>
    <property type="match status" value="1"/>
</dbReference>
<accession>A0ABU4RS57</accession>
<dbReference type="RefSeq" id="WP_319845137.1">
    <property type="nucleotide sequence ID" value="NZ_JAXAFJ010000008.1"/>
</dbReference>
<keyword evidence="4" id="KW-0998">Cell outer membrane</keyword>
<evidence type="ECO:0000259" key="7">
    <source>
        <dbReference type="Pfam" id="PF13505"/>
    </source>
</evidence>
<evidence type="ECO:0000256" key="1">
    <source>
        <dbReference type="ARBA" id="ARBA00004442"/>
    </source>
</evidence>
<evidence type="ECO:0000256" key="3">
    <source>
        <dbReference type="ARBA" id="ARBA00023136"/>
    </source>
</evidence>
<feature type="domain" description="Outer membrane protein beta-barrel" evidence="7">
    <location>
        <begin position="35"/>
        <end position="214"/>
    </location>
</feature>
<dbReference type="InterPro" id="IPR011250">
    <property type="entry name" value="OMP/PagP_B-barrel"/>
</dbReference>
<evidence type="ECO:0000256" key="2">
    <source>
        <dbReference type="ARBA" id="ARBA00022729"/>
    </source>
</evidence>
<reference evidence="8 9" key="1">
    <citation type="submission" date="2023-11" db="EMBL/GenBank/DDBJ databases">
        <authorList>
            <person name="Bao R."/>
        </authorList>
    </citation>
    <scope>NUCLEOTIDE SEQUENCE [LARGE SCALE GENOMIC DNA]</scope>
    <source>
        <strain evidence="8 9">PJ23</strain>
    </source>
</reference>
<evidence type="ECO:0000256" key="6">
    <source>
        <dbReference type="SAM" id="SignalP"/>
    </source>
</evidence>
<dbReference type="PANTHER" id="PTHR34001">
    <property type="entry name" value="BLL7405 PROTEIN"/>
    <property type="match status" value="1"/>
</dbReference>
<evidence type="ECO:0000313" key="8">
    <source>
        <dbReference type="EMBL" id="MDX6807013.1"/>
    </source>
</evidence>
<keyword evidence="3" id="KW-0472">Membrane</keyword>
<dbReference type="EMBL" id="JAXAFJ010000008">
    <property type="protein sequence ID" value="MDX6807013.1"/>
    <property type="molecule type" value="Genomic_DNA"/>
</dbReference>
<dbReference type="SUPFAM" id="SSF56925">
    <property type="entry name" value="OMPA-like"/>
    <property type="match status" value="1"/>
</dbReference>
<dbReference type="Gene3D" id="2.40.160.20">
    <property type="match status" value="1"/>
</dbReference>
<sequence>MIKTFSSLLAGASVLALAPAAFAADMPVQQAPYAAVAPAPEAPSAYDWTGFYVGAHGGYGFGKTDDGLESDTEGALAGGQVGYNMQFGNWVAGIEGDASWTDLNNEDDAAEVGFDSQLNYLATVRGRVGFALDRILIYGTGGVAFGEVEYSNAVASAADTQIGWTAGGGVEVGLTQNISAKAEYGYVDLGEQDVGGTDVNFDAHTVKAGVNFRF</sequence>
<comment type="similarity">
    <text evidence="5">Belongs to the Omp25/RopB family.</text>
</comment>
<feature type="signal peptide" evidence="6">
    <location>
        <begin position="1"/>
        <end position="23"/>
    </location>
</feature>